<feature type="domain" description="C2H2-type" evidence="10">
    <location>
        <begin position="1021"/>
        <end position="1048"/>
    </location>
</feature>
<dbReference type="InterPro" id="IPR050752">
    <property type="entry name" value="C2H2-ZF_domain"/>
</dbReference>
<proteinExistence type="inferred from homology"/>
<dbReference type="Proteomes" id="UP001148838">
    <property type="component" value="Unassembled WGS sequence"/>
</dbReference>
<feature type="domain" description="C2H2-type" evidence="10">
    <location>
        <begin position="993"/>
        <end position="1020"/>
    </location>
</feature>
<name>A0ABQ8SW84_PERAM</name>
<feature type="domain" description="C2H2-type" evidence="10">
    <location>
        <begin position="861"/>
        <end position="888"/>
    </location>
</feature>
<dbReference type="InterPro" id="IPR006600">
    <property type="entry name" value="HTH_CenpB_DNA-bd_dom"/>
</dbReference>
<evidence type="ECO:0000259" key="11">
    <source>
        <dbReference type="PROSITE" id="PS51253"/>
    </source>
</evidence>
<dbReference type="EMBL" id="JAJSOF020000019">
    <property type="protein sequence ID" value="KAJ4438459.1"/>
    <property type="molecule type" value="Genomic_DNA"/>
</dbReference>
<feature type="domain" description="HTH CENPB-type" evidence="11">
    <location>
        <begin position="1146"/>
        <end position="1217"/>
    </location>
</feature>
<feature type="domain" description="C2H2-type" evidence="10">
    <location>
        <begin position="833"/>
        <end position="860"/>
    </location>
</feature>
<feature type="domain" description="C2H2-type" evidence="10">
    <location>
        <begin position="936"/>
        <end position="964"/>
    </location>
</feature>
<dbReference type="Pfam" id="PF00078">
    <property type="entry name" value="RVT_1"/>
    <property type="match status" value="1"/>
</dbReference>
<organism evidence="12 13">
    <name type="scientific">Periplaneta americana</name>
    <name type="common">American cockroach</name>
    <name type="synonym">Blatta americana</name>
    <dbReference type="NCBI Taxonomy" id="6978"/>
    <lineage>
        <taxon>Eukaryota</taxon>
        <taxon>Metazoa</taxon>
        <taxon>Ecdysozoa</taxon>
        <taxon>Arthropoda</taxon>
        <taxon>Hexapoda</taxon>
        <taxon>Insecta</taxon>
        <taxon>Pterygota</taxon>
        <taxon>Neoptera</taxon>
        <taxon>Polyneoptera</taxon>
        <taxon>Dictyoptera</taxon>
        <taxon>Blattodea</taxon>
        <taxon>Blattoidea</taxon>
        <taxon>Blattidae</taxon>
        <taxon>Blattinae</taxon>
        <taxon>Periplaneta</taxon>
    </lineage>
</organism>
<dbReference type="InterPro" id="IPR036236">
    <property type="entry name" value="Znf_C2H2_sf"/>
</dbReference>
<dbReference type="PANTHER" id="PTHR24384:SF218">
    <property type="entry name" value="ZINC FINGER PROTEIN 502"/>
    <property type="match status" value="1"/>
</dbReference>
<feature type="domain" description="C2H2-type" evidence="10">
    <location>
        <begin position="965"/>
        <end position="992"/>
    </location>
</feature>
<keyword evidence="13" id="KW-1185">Reference proteome</keyword>
<accession>A0ABQ8SW84</accession>
<evidence type="ECO:0000256" key="3">
    <source>
        <dbReference type="ARBA" id="ARBA00022723"/>
    </source>
</evidence>
<dbReference type="InterPro" id="IPR013087">
    <property type="entry name" value="Znf_C2H2_type"/>
</dbReference>
<evidence type="ECO:0000256" key="6">
    <source>
        <dbReference type="ARBA" id="ARBA00022833"/>
    </source>
</evidence>
<dbReference type="Pfam" id="PF00096">
    <property type="entry name" value="zf-C2H2"/>
    <property type="match status" value="6"/>
</dbReference>
<dbReference type="Pfam" id="PF03221">
    <property type="entry name" value="HTH_Tnp_Tc5"/>
    <property type="match status" value="1"/>
</dbReference>
<feature type="domain" description="C2H2-type" evidence="10">
    <location>
        <begin position="805"/>
        <end position="832"/>
    </location>
</feature>
<comment type="subcellular location">
    <subcellularLocation>
        <location evidence="1">Nucleus</location>
    </subcellularLocation>
</comment>
<evidence type="ECO:0000256" key="4">
    <source>
        <dbReference type="ARBA" id="ARBA00022737"/>
    </source>
</evidence>
<dbReference type="SUPFAM" id="SSF57667">
    <property type="entry name" value="beta-beta-alpha zinc fingers"/>
    <property type="match status" value="8"/>
</dbReference>
<dbReference type="PROSITE" id="PS00028">
    <property type="entry name" value="ZINC_FINGER_C2H2_1"/>
    <property type="match status" value="12"/>
</dbReference>
<keyword evidence="6" id="KW-0862">Zinc</keyword>
<comment type="similarity">
    <text evidence="2">Belongs to the krueppel C2H2-type zinc-finger protein family.</text>
</comment>
<feature type="domain" description="C2H2-type" evidence="10">
    <location>
        <begin position="775"/>
        <end position="796"/>
    </location>
</feature>
<evidence type="ECO:0000313" key="13">
    <source>
        <dbReference type="Proteomes" id="UP001148838"/>
    </source>
</evidence>
<dbReference type="SMART" id="SM00355">
    <property type="entry name" value="ZnF_C2H2"/>
    <property type="match status" value="15"/>
</dbReference>
<keyword evidence="3" id="KW-0479">Metal-binding</keyword>
<feature type="domain" description="C2H2-type" evidence="10">
    <location>
        <begin position="1049"/>
        <end position="1076"/>
    </location>
</feature>
<evidence type="ECO:0000256" key="8">
    <source>
        <dbReference type="PROSITE-ProRule" id="PRU00042"/>
    </source>
</evidence>
<dbReference type="InterPro" id="IPR000477">
    <property type="entry name" value="RT_dom"/>
</dbReference>
<keyword evidence="7" id="KW-0238">DNA-binding</keyword>
<dbReference type="PANTHER" id="PTHR24384">
    <property type="entry name" value="FINGER PUTATIVE TRANSCRIPTION FACTOR FAMILY-RELATED"/>
    <property type="match status" value="1"/>
</dbReference>
<dbReference type="PROSITE" id="PS50157">
    <property type="entry name" value="ZINC_FINGER_C2H2_2"/>
    <property type="match status" value="14"/>
</dbReference>
<gene>
    <name evidence="12" type="ORF">ANN_14404</name>
</gene>
<reference evidence="12 13" key="1">
    <citation type="journal article" date="2022" name="Allergy">
        <title>Genome assembly and annotation of Periplaneta americana reveal a comprehensive cockroach allergen profile.</title>
        <authorList>
            <person name="Wang L."/>
            <person name="Xiong Q."/>
            <person name="Saelim N."/>
            <person name="Wang L."/>
            <person name="Nong W."/>
            <person name="Wan A.T."/>
            <person name="Shi M."/>
            <person name="Liu X."/>
            <person name="Cao Q."/>
            <person name="Hui J.H.L."/>
            <person name="Sookrung N."/>
            <person name="Leung T.F."/>
            <person name="Tungtrongchitr A."/>
            <person name="Tsui S.K.W."/>
        </authorList>
    </citation>
    <scope>NUCLEOTIDE SEQUENCE [LARGE SCALE GENOMIC DNA]</scope>
    <source>
        <strain evidence="12">PWHHKU_190912</strain>
    </source>
</reference>
<feature type="domain" description="C2H2-type" evidence="10">
    <location>
        <begin position="1077"/>
        <end position="1104"/>
    </location>
</feature>
<evidence type="ECO:0000313" key="12">
    <source>
        <dbReference type="EMBL" id="KAJ4438459.1"/>
    </source>
</evidence>
<feature type="domain" description="C2H2-type" evidence="10">
    <location>
        <begin position="719"/>
        <end position="746"/>
    </location>
</feature>
<protein>
    <submittedName>
        <fullName evidence="12">Uncharacterized protein</fullName>
    </submittedName>
</protein>
<dbReference type="InterPro" id="IPR009057">
    <property type="entry name" value="Homeodomain-like_sf"/>
</dbReference>
<evidence type="ECO:0000256" key="2">
    <source>
        <dbReference type="ARBA" id="ARBA00006991"/>
    </source>
</evidence>
<dbReference type="SMART" id="SM00674">
    <property type="entry name" value="CENPB"/>
    <property type="match status" value="1"/>
</dbReference>
<evidence type="ECO:0000259" key="10">
    <source>
        <dbReference type="PROSITE" id="PS50157"/>
    </source>
</evidence>
<evidence type="ECO:0000256" key="7">
    <source>
        <dbReference type="ARBA" id="ARBA00023125"/>
    </source>
</evidence>
<evidence type="ECO:0000256" key="9">
    <source>
        <dbReference type="SAM" id="MobiDB-lite"/>
    </source>
</evidence>
<feature type="domain" description="C2H2-type" evidence="10">
    <location>
        <begin position="748"/>
        <end position="775"/>
    </location>
</feature>
<evidence type="ECO:0000256" key="5">
    <source>
        <dbReference type="ARBA" id="ARBA00022771"/>
    </source>
</evidence>
<keyword evidence="5 8" id="KW-0863">Zinc-finger</keyword>
<evidence type="ECO:0000256" key="1">
    <source>
        <dbReference type="ARBA" id="ARBA00004123"/>
    </source>
</evidence>
<feature type="domain" description="C2H2-type" evidence="10">
    <location>
        <begin position="691"/>
        <end position="718"/>
    </location>
</feature>
<dbReference type="Gene3D" id="3.30.160.60">
    <property type="entry name" value="Classic Zinc Finger"/>
    <property type="match status" value="12"/>
</dbReference>
<keyword evidence="4" id="KW-0677">Repeat</keyword>
<feature type="domain" description="C2H2-type" evidence="10">
    <location>
        <begin position="664"/>
        <end position="688"/>
    </location>
</feature>
<dbReference type="SUPFAM" id="SSF46689">
    <property type="entry name" value="Homeodomain-like"/>
    <property type="match status" value="1"/>
</dbReference>
<sequence>MEISGMPSGKDVADEWRTTSSTALKQNLMQIRCSSEAFFLTSTRNRKMSFIHQHTASETDGVCVCDIPLFKYAHLMSCAVEISFSQYKSLLRDNRHAFVMENLEMTFVVHYNSRPTTSTQVWLLDALLFADDLVLMTSTEDDLQYSVHNLNMVSEKYNMEINVEKTKIMSFCGKFPVPSKICLNNKIIERVNTFTYLGYTLSPYDEVDIAEKICKYNKTMGVINKIMKHSLVPRHTRIGLYKTLAQPVLSYGSEAWTVKNKDVSRITASEMMFMRATAGYTRWDHKKNEDIMQELQIEPIMQFISKYQLQWKGHLERMNRCRIPKSLFHYHPYGKRSLGHPKKRWTENSSLRPESLEQQDALRNHENQWNSHNNITSKSNSSVAETDINPLALKIVNVSTIANLNDTQGQSTCNLNTRDSLTFQSNIISDSIFESTGKDATTNIHRELQFKKERLTEDNISSKDKDIYKNKIVRCSESKNDKTFNGRSKKHRNTCSKKSKSTFVDEENLFSSISKNPMFQPVVILKRLQLFPTNKNEFENESQRCRSPTPETQLDSTTTSLLSELPITDKQLSEENVKDCESSTKINKFENIDGTDAAKIIESIDNIIKRNEEILLKTAAKKVKKVIKVKKLILPQKEVKEKVVKPKPLELKATPIVPQVRSIWKCSQCPDVFSIYKALRDHIRTIHSTIHQCQYCKKEYLFKERYEQHLSKHCREKRYMCEFCGKNFRLQYSFENHYCEYNSEGYKFKCQECGKTFATKQGYDSHIISHDGAMYLCDTCGKSIKHFGNLKKHRRLCADPSLAQQSCTFCSKKYKDRRALKSHIRFHTNERPFTCTLCGESFRVRRQLSSHTLRHTNTRRHKCSVCGKAFFHRQHLRVHLLIHQRPSEYTCDICRPSHIFKSLREFNTHRKTHSEEELARSEITKTGNQTVKKTRFICHICGKHLANNITLESHVTMIHTSEKPFICETCGKCFRLMSILKRHQDMHNSEKLFICETCGKTFKLKTQLHTHRLIHTGEKPYGCRFCMKRYPFKHAVITHERLHTGERPYTCSVCNKKFHSRNNLKAHVLVHSENRPFQCKLCDKSFKRQDILDVHLRTHTGERPFSCSICGRSFKQNGDPHRRTSSSSSFKPVTIRDWHFNGNEQRIRQFQSGNGALIIKAVIEWFSRIRSQNVPVLEPTIQAKALEFTAELGDYKFKALNSWLEKFRKRHDIKFRCICGESSRVDMEIVTNWEEKLHSLISGYSPKNIFNADETGLSFCDEMFEFFRGNVLFIVNQVTMEFYNSHLTNRATWDTCLFIFRQIKSIVGDSAVAGSSKLPEKKK</sequence>
<feature type="region of interest" description="Disordered" evidence="9">
    <location>
        <begin position="537"/>
        <end position="558"/>
    </location>
</feature>
<dbReference type="Gene3D" id="1.10.10.60">
    <property type="entry name" value="Homeodomain-like"/>
    <property type="match status" value="1"/>
</dbReference>
<dbReference type="PROSITE" id="PS51253">
    <property type="entry name" value="HTH_CENPB"/>
    <property type="match status" value="1"/>
</dbReference>
<comment type="caution">
    <text evidence="12">The sequence shown here is derived from an EMBL/GenBank/DDBJ whole genome shotgun (WGS) entry which is preliminary data.</text>
</comment>